<reference evidence="1" key="1">
    <citation type="submission" date="2021-08" db="EMBL/GenBank/DDBJ databases">
        <title>Novel anaerobic bacterium isolated from sea squirt in East Sea, Republic of Korea.</title>
        <authorList>
            <person name="Nguyen T.H."/>
            <person name="Li Z."/>
            <person name="Lee Y.-J."/>
            <person name="Ko J."/>
            <person name="Kim S.-G."/>
        </authorList>
    </citation>
    <scope>NUCLEOTIDE SEQUENCE</scope>
    <source>
        <strain evidence="1">KCTC 25031</strain>
    </source>
</reference>
<name>A0AC61NGT0_9BACT</name>
<keyword evidence="2" id="KW-1185">Reference proteome</keyword>
<sequence>MLPFVLGVLWQLFSFVEFFVKEKYLKIAAFLLVISDPTLGSQFALVSPEIIQIFFFFLALNSLLYQRKQLQTIGLFFLGIVTYRGMMLCAGIFIIDAIIHIVLNKNTVKSFFSKNIILSYIIGATPACIYLIWRITTKGWLISHPLKLYGSATEFSSIEDFFLNLCKNIFVLGFQFIDFGRIFVILFIIITFYIKRKQITWRKYNYLLVITFFSTIVIYTISLVIKNTMGHRYYIVSFLSLALLSFLLLKEYRAKKIIYTILLFSLLGGNFIVYSDSFAQGWPASLAHMPYWELHKKAINYMDDNEIPIEKTASFFPNETSINNIYLNEDKRSFSSFSRTEKYVLYSNVYNLTDDDLRTLHQYYHVLQSFENHNVRIDIMQRND</sequence>
<dbReference type="Proteomes" id="UP000826212">
    <property type="component" value="Chromosome"/>
</dbReference>
<accession>A0AC61NGT0</accession>
<gene>
    <name evidence="1" type="ORF">K4L44_03095</name>
</gene>
<evidence type="ECO:0000313" key="2">
    <source>
        <dbReference type="Proteomes" id="UP000826212"/>
    </source>
</evidence>
<organism evidence="1 2">
    <name type="scientific">Halosquirtibacter laminarini</name>
    <dbReference type="NCBI Taxonomy" id="3374600"/>
    <lineage>
        <taxon>Bacteria</taxon>
        <taxon>Pseudomonadati</taxon>
        <taxon>Bacteroidota</taxon>
        <taxon>Bacteroidia</taxon>
        <taxon>Marinilabiliales</taxon>
        <taxon>Prolixibacteraceae</taxon>
        <taxon>Halosquirtibacter</taxon>
    </lineage>
</organism>
<dbReference type="EMBL" id="CP081303">
    <property type="protein sequence ID" value="QZE14861.1"/>
    <property type="molecule type" value="Genomic_DNA"/>
</dbReference>
<evidence type="ECO:0000313" key="1">
    <source>
        <dbReference type="EMBL" id="QZE14861.1"/>
    </source>
</evidence>
<proteinExistence type="predicted"/>
<protein>
    <submittedName>
        <fullName evidence="1">Uncharacterized protein</fullName>
    </submittedName>
</protein>